<keyword evidence="9" id="KW-1185">Reference proteome</keyword>
<comment type="subcellular location">
    <subcellularLocation>
        <location evidence="1">Membrane</location>
        <topology evidence="1">Multi-pass membrane protein</topology>
    </subcellularLocation>
</comment>
<dbReference type="Proteomes" id="UP001390963">
    <property type="component" value="Unassembled WGS sequence"/>
</dbReference>
<evidence type="ECO:0000256" key="5">
    <source>
        <dbReference type="SAM" id="Phobius"/>
    </source>
</evidence>
<feature type="transmembrane region" description="Helical" evidence="5">
    <location>
        <begin position="6"/>
        <end position="24"/>
    </location>
</feature>
<evidence type="ECO:0000313" key="8">
    <source>
        <dbReference type="Proteomes" id="UP001388259"/>
    </source>
</evidence>
<dbReference type="GO" id="GO:0009403">
    <property type="term" value="P:toxin biosynthetic process"/>
    <property type="evidence" value="ECO:0007669"/>
    <property type="project" value="InterPro"/>
</dbReference>
<organism evidence="6 8">
    <name type="scientific">Aequorivita flava</name>
    <dbReference type="NCBI Taxonomy" id="3114371"/>
    <lineage>
        <taxon>Bacteria</taxon>
        <taxon>Pseudomonadati</taxon>
        <taxon>Bacteroidota</taxon>
        <taxon>Flavobacteriia</taxon>
        <taxon>Flavobacteriales</taxon>
        <taxon>Flavobacteriaceae</taxon>
        <taxon>Aequorivita</taxon>
    </lineage>
</organism>
<evidence type="ECO:0000256" key="3">
    <source>
        <dbReference type="ARBA" id="ARBA00022989"/>
    </source>
</evidence>
<dbReference type="GO" id="GO:0016020">
    <property type="term" value="C:membrane"/>
    <property type="evidence" value="ECO:0007669"/>
    <property type="project" value="UniProtKB-SubCell"/>
</dbReference>
<feature type="transmembrane region" description="Helical" evidence="5">
    <location>
        <begin position="31"/>
        <end position="52"/>
    </location>
</feature>
<evidence type="ECO:0000313" key="6">
    <source>
        <dbReference type="EMBL" id="MEM0517494.1"/>
    </source>
</evidence>
<dbReference type="InterPro" id="IPR003825">
    <property type="entry name" value="Colicin-V_CvpA"/>
</dbReference>
<gene>
    <name evidence="7" type="ORF">VZD24_04165</name>
    <name evidence="6" type="ORF">VZD85_03945</name>
</gene>
<dbReference type="AlphaFoldDB" id="A0AB35YQT5"/>
<evidence type="ECO:0000256" key="4">
    <source>
        <dbReference type="ARBA" id="ARBA00023136"/>
    </source>
</evidence>
<keyword evidence="3 5" id="KW-1133">Transmembrane helix</keyword>
<dbReference type="Proteomes" id="UP001388259">
    <property type="component" value="Unassembled WGS sequence"/>
</dbReference>
<dbReference type="EMBL" id="JBANCF010000002">
    <property type="protein sequence ID" value="MEM0572700.1"/>
    <property type="molecule type" value="Genomic_DNA"/>
</dbReference>
<name>A0AB35YQT5_9FLAO</name>
<evidence type="ECO:0000313" key="7">
    <source>
        <dbReference type="EMBL" id="MEM0572700.1"/>
    </source>
</evidence>
<dbReference type="EMBL" id="JAZBJM010000002">
    <property type="protein sequence ID" value="MEM0517494.1"/>
    <property type="molecule type" value="Genomic_DNA"/>
</dbReference>
<evidence type="ECO:0000313" key="9">
    <source>
        <dbReference type="Proteomes" id="UP001390963"/>
    </source>
</evidence>
<sequence length="184" mass="20723">MNTIDIVLGIILIIAFFLGFRKGILRSLASLIGLVAGVYSAMFFSDYVRVYIEKWFNWSEDLTSIASFLITFFLIMFLFALLGRLLTKMADFAMMGIVNKLFGGVFNALKYAFLVSVVFMFVNASEDYRILSPEQRDDSILYTPVAAMAPAILPAIMKEVDDLNIELPEINTPLENETVKDSIE</sequence>
<feature type="transmembrane region" description="Helical" evidence="5">
    <location>
        <begin position="98"/>
        <end position="119"/>
    </location>
</feature>
<dbReference type="PANTHER" id="PTHR37306:SF1">
    <property type="entry name" value="COLICIN V PRODUCTION PROTEIN"/>
    <property type="match status" value="1"/>
</dbReference>
<evidence type="ECO:0000256" key="1">
    <source>
        <dbReference type="ARBA" id="ARBA00004141"/>
    </source>
</evidence>
<keyword evidence="4 5" id="KW-0472">Membrane</keyword>
<dbReference type="Pfam" id="PF02674">
    <property type="entry name" value="Colicin_V"/>
    <property type="match status" value="1"/>
</dbReference>
<dbReference type="PANTHER" id="PTHR37306">
    <property type="entry name" value="COLICIN V PRODUCTION PROTEIN"/>
    <property type="match status" value="1"/>
</dbReference>
<feature type="transmembrane region" description="Helical" evidence="5">
    <location>
        <begin position="64"/>
        <end position="86"/>
    </location>
</feature>
<keyword evidence="2 5" id="KW-0812">Transmembrane</keyword>
<proteinExistence type="predicted"/>
<accession>A0AB35YQT5</accession>
<protein>
    <submittedName>
        <fullName evidence="6">CvpA family protein</fullName>
    </submittedName>
</protein>
<comment type="caution">
    <text evidence="6">The sequence shown here is derived from an EMBL/GenBank/DDBJ whole genome shotgun (WGS) entry which is preliminary data.</text>
</comment>
<dbReference type="RefSeq" id="WP_279449641.1">
    <property type="nucleotide sequence ID" value="NZ_JAZBJM010000002.1"/>
</dbReference>
<evidence type="ECO:0000256" key="2">
    <source>
        <dbReference type="ARBA" id="ARBA00022692"/>
    </source>
</evidence>
<reference evidence="6 9" key="1">
    <citation type="submission" date="2024-01" db="EMBL/GenBank/DDBJ databases">
        <title>Aequorivita flavus sp. nov., isolated from deep-sea sediment.</title>
        <authorList>
            <person name="Chen X."/>
        </authorList>
    </citation>
    <scope>NUCLEOTIDE SEQUENCE</scope>
    <source>
        <strain evidence="6">MCCC 1A16923</strain>
        <strain evidence="7 9">MCCC 1A16935</strain>
    </source>
</reference>